<reference evidence="2 3" key="1">
    <citation type="journal article" date="2018" name="PLoS ONE">
        <title>The draft genome of Kipferlia bialata reveals reductive genome evolution in fornicate parasites.</title>
        <authorList>
            <person name="Tanifuji G."/>
            <person name="Takabayashi S."/>
            <person name="Kume K."/>
            <person name="Takagi M."/>
            <person name="Nakayama T."/>
            <person name="Kamikawa R."/>
            <person name="Inagaki Y."/>
            <person name="Hashimoto T."/>
        </authorList>
    </citation>
    <scope>NUCLEOTIDE SEQUENCE [LARGE SCALE GENOMIC DNA]</scope>
    <source>
        <strain evidence="2">NY0173</strain>
    </source>
</reference>
<comment type="caution">
    <text evidence="2">The sequence shown here is derived from an EMBL/GenBank/DDBJ whole genome shotgun (WGS) entry which is preliminary data.</text>
</comment>
<evidence type="ECO:0000313" key="3">
    <source>
        <dbReference type="Proteomes" id="UP000265618"/>
    </source>
</evidence>
<keyword evidence="3" id="KW-1185">Reference proteome</keyword>
<proteinExistence type="predicted"/>
<protein>
    <submittedName>
        <fullName evidence="2">Uncharacterized protein</fullName>
    </submittedName>
</protein>
<dbReference type="AlphaFoldDB" id="A0A9K3GG18"/>
<dbReference type="EMBL" id="BDIP01000752">
    <property type="protein sequence ID" value="GIQ82604.1"/>
    <property type="molecule type" value="Genomic_DNA"/>
</dbReference>
<evidence type="ECO:0000256" key="1">
    <source>
        <dbReference type="SAM" id="MobiDB-lite"/>
    </source>
</evidence>
<organism evidence="2 3">
    <name type="scientific">Kipferlia bialata</name>
    <dbReference type="NCBI Taxonomy" id="797122"/>
    <lineage>
        <taxon>Eukaryota</taxon>
        <taxon>Metamonada</taxon>
        <taxon>Carpediemonas-like organisms</taxon>
        <taxon>Kipferlia</taxon>
    </lineage>
</organism>
<evidence type="ECO:0000313" key="2">
    <source>
        <dbReference type="EMBL" id="GIQ82604.1"/>
    </source>
</evidence>
<gene>
    <name evidence="2" type="ORF">KIPB_003769</name>
</gene>
<name>A0A9K3GG18_9EUKA</name>
<accession>A0A9K3GG18</accession>
<feature type="region of interest" description="Disordered" evidence="1">
    <location>
        <begin position="1"/>
        <end position="31"/>
    </location>
</feature>
<dbReference type="Proteomes" id="UP000265618">
    <property type="component" value="Unassembled WGS sequence"/>
</dbReference>
<sequence>MVEMAEPSPLVPLELDSDSESSLGPKEEENEFEWTEEHEKIAQRFEAGDKPQGMFVTQIEAQAIRSLGVKVLDTCDVHDYFRYFIAEGIRFERERVTEKLYPYDLSPTREEWKQITAAIVKGKELGFHRLSSQTLSNCIYIYIYVCVCVYIFWEGWYVYNAEAEGVDYEGNVVEIKGETRPEFYWDGWGRILDHCLPRFFGRYQYQYST</sequence>